<reference evidence="2 3" key="1">
    <citation type="submission" date="2018-06" db="EMBL/GenBank/DDBJ databases">
        <authorList>
            <consortium name="Pathogen Informatics"/>
            <person name="Doyle S."/>
        </authorList>
    </citation>
    <scope>NUCLEOTIDE SEQUENCE [LARGE SCALE GENOMIC DNA]</scope>
    <source>
        <strain evidence="2 3">NCTC8258</strain>
    </source>
</reference>
<name>A0A379W066_SALET</name>
<proteinExistence type="predicted"/>
<dbReference type="GO" id="GO:0050626">
    <property type="term" value="F:trimethylamine-N-oxide reductase (cytochrome c) activity"/>
    <property type="evidence" value="ECO:0007669"/>
    <property type="project" value="UniProtKB-EC"/>
</dbReference>
<organism evidence="2 3">
    <name type="scientific">Salmonella enterica I</name>
    <dbReference type="NCBI Taxonomy" id="59201"/>
    <lineage>
        <taxon>Bacteria</taxon>
        <taxon>Pseudomonadati</taxon>
        <taxon>Pseudomonadota</taxon>
        <taxon>Gammaproteobacteria</taxon>
        <taxon>Enterobacterales</taxon>
        <taxon>Enterobacteriaceae</taxon>
        <taxon>Salmonella</taxon>
    </lineage>
</organism>
<dbReference type="AlphaFoldDB" id="A0A379W066"/>
<dbReference type="EMBL" id="UGXS01000004">
    <property type="protein sequence ID" value="SUH12498.1"/>
    <property type="molecule type" value="Genomic_DNA"/>
</dbReference>
<dbReference type="InterPro" id="IPR019546">
    <property type="entry name" value="TAT_signal_bac_arc"/>
</dbReference>
<dbReference type="Proteomes" id="UP000255509">
    <property type="component" value="Unassembled WGS sequence"/>
</dbReference>
<evidence type="ECO:0000256" key="1">
    <source>
        <dbReference type="ARBA" id="ARBA00022729"/>
    </source>
</evidence>
<sequence length="67" mass="7387">MKNKDSLHVSRRRFLAQLGGLTVAGMLGPSLLTPRSAPRSGCRCARRRDERGYPYRFSLGGDSRHGG</sequence>
<accession>A0A379W066</accession>
<gene>
    <name evidence="2" type="primary">torA_1</name>
    <name evidence="2" type="ORF">NCTC8258_00103</name>
</gene>
<dbReference type="NCBIfam" id="TIGR01409">
    <property type="entry name" value="TAT_signal_seq"/>
    <property type="match status" value="1"/>
</dbReference>
<dbReference type="InterPro" id="IPR006311">
    <property type="entry name" value="TAT_signal"/>
</dbReference>
<protein>
    <submittedName>
        <fullName evidence="2">Trimethylamine-N-oxide reductase</fullName>
        <ecNumber evidence="2">1.7.2.3</ecNumber>
    </submittedName>
</protein>
<keyword evidence="1" id="KW-0732">Signal</keyword>
<dbReference type="EC" id="1.7.2.3" evidence="2"/>
<dbReference type="PROSITE" id="PS51318">
    <property type="entry name" value="TAT"/>
    <property type="match status" value="1"/>
</dbReference>
<evidence type="ECO:0000313" key="2">
    <source>
        <dbReference type="EMBL" id="SUH12498.1"/>
    </source>
</evidence>
<evidence type="ECO:0000313" key="3">
    <source>
        <dbReference type="Proteomes" id="UP000255509"/>
    </source>
</evidence>
<keyword evidence="2" id="KW-0560">Oxidoreductase</keyword>